<feature type="coiled-coil region" evidence="1">
    <location>
        <begin position="321"/>
        <end position="415"/>
    </location>
</feature>
<dbReference type="Proteomes" id="UP001231362">
    <property type="component" value="Unassembled WGS sequence"/>
</dbReference>
<dbReference type="RefSeq" id="WP_307152090.1">
    <property type="nucleotide sequence ID" value="NZ_JAUSTU010000033.1"/>
</dbReference>
<evidence type="ECO:0000256" key="1">
    <source>
        <dbReference type="SAM" id="Coils"/>
    </source>
</evidence>
<keyword evidence="3" id="KW-1185">Reference proteome</keyword>
<gene>
    <name evidence="2" type="ORF">J2S07_003982</name>
</gene>
<sequence length="520" mass="61104">MQSIRLESKYEQFAPLLNIPDFDLLIIMAIGSRDSLHDEIARSYRKNRDTHYELFKNSIYYQDRRLASLSVQNYRAIQQFIGIYLLEQTFDSNQTTMKMIKKGYRFVYNFVKNQLKVDFYKLRDQYIDYVKKNVLEKNIHSAHLFGIALYLCRELNKTIIFDEFDITLMKDSIGQVFLDMVAEPEEMEAAEAFLEQYRKIGIMKKDFSLPLKDLIVSMNKQHNEEQSEEGLHHEMESHDFYKGLSKVALILQYCNINPLDLQNIISIDQQKMREIVSLCLSSIEIFELKEEPHSLLGTYLLIYALATDYNLTKHDLIVTSQEEVQQELFNLKREYERKIQLIEKEEEQKQANITRLTESNNRLIEQVQELEKQLLKKEKLVEEKNEKIIDLENQLDTLRKKLVSMEESKEQELSEAEMAAVINGKKCVIVGGLKSWQDQLREWLPSARFIQPEELGIDLEFIQSADLVFFNESVNNHAMYQKIKSKLEGTDIPISYSGGNTNMRISLKKMYEGLVERGKL</sequence>
<evidence type="ECO:0000313" key="3">
    <source>
        <dbReference type="Proteomes" id="UP001231362"/>
    </source>
</evidence>
<evidence type="ECO:0008006" key="4">
    <source>
        <dbReference type="Google" id="ProtNLM"/>
    </source>
</evidence>
<proteinExistence type="predicted"/>
<protein>
    <recommendedName>
        <fullName evidence="4">DUF2325 domain-containing protein</fullName>
    </recommendedName>
</protein>
<keyword evidence="1" id="KW-0175">Coiled coil</keyword>
<name>A0ABT9V9P0_9BACL</name>
<dbReference type="EMBL" id="JAUSTU010000033">
    <property type="protein sequence ID" value="MDQ0157637.1"/>
    <property type="molecule type" value="Genomic_DNA"/>
</dbReference>
<comment type="caution">
    <text evidence="2">The sequence shown here is derived from an EMBL/GenBank/DDBJ whole genome shotgun (WGS) entry which is preliminary data.</text>
</comment>
<accession>A0ABT9V9P0</accession>
<reference evidence="2 3" key="1">
    <citation type="submission" date="2023-07" db="EMBL/GenBank/DDBJ databases">
        <title>Genomic Encyclopedia of Type Strains, Phase IV (KMG-IV): sequencing the most valuable type-strain genomes for metagenomic binning, comparative biology and taxonomic classification.</title>
        <authorList>
            <person name="Goeker M."/>
        </authorList>
    </citation>
    <scope>NUCLEOTIDE SEQUENCE [LARGE SCALE GENOMIC DNA]</scope>
    <source>
        <strain evidence="2 3">DSM 23948</strain>
    </source>
</reference>
<evidence type="ECO:0000313" key="2">
    <source>
        <dbReference type="EMBL" id="MDQ0157637.1"/>
    </source>
</evidence>
<organism evidence="2 3">
    <name type="scientific">Anoxybacillus andreesenii</name>
    <dbReference type="NCBI Taxonomy" id="1325932"/>
    <lineage>
        <taxon>Bacteria</taxon>
        <taxon>Bacillati</taxon>
        <taxon>Bacillota</taxon>
        <taxon>Bacilli</taxon>
        <taxon>Bacillales</taxon>
        <taxon>Anoxybacillaceae</taxon>
        <taxon>Anoxybacillus</taxon>
    </lineage>
</organism>